<dbReference type="InterPro" id="IPR003439">
    <property type="entry name" value="ABC_transporter-like_ATP-bd"/>
</dbReference>
<evidence type="ECO:0000313" key="5">
    <source>
        <dbReference type="Proteomes" id="UP000249354"/>
    </source>
</evidence>
<dbReference type="PANTHER" id="PTHR24221:SF423">
    <property type="entry name" value="ABC TRANSPORTER"/>
    <property type="match status" value="1"/>
</dbReference>
<keyword evidence="1" id="KW-0547">Nucleotide-binding</keyword>
<feature type="domain" description="ABC transporter" evidence="3">
    <location>
        <begin position="3"/>
        <end position="213"/>
    </location>
</feature>
<dbReference type="PANTHER" id="PTHR24221">
    <property type="entry name" value="ATP-BINDING CASSETTE SUB-FAMILY B"/>
    <property type="match status" value="1"/>
</dbReference>
<dbReference type="GO" id="GO:0005524">
    <property type="term" value="F:ATP binding"/>
    <property type="evidence" value="ECO:0007669"/>
    <property type="project" value="UniProtKB-KW"/>
</dbReference>
<reference evidence="4 5" key="2">
    <citation type="submission" date="2018-06" db="EMBL/GenBank/DDBJ databases">
        <title>Metagenomic assembly of (sub)arctic Cyanobacteria and their associated microbiome from non-axenic cultures.</title>
        <authorList>
            <person name="Baurain D."/>
        </authorList>
    </citation>
    <scope>NUCLEOTIDE SEQUENCE [LARGE SCALE GENOMIC DNA]</scope>
    <source>
        <strain evidence="4">ULC129bin1</strain>
    </source>
</reference>
<evidence type="ECO:0000313" key="4">
    <source>
        <dbReference type="EMBL" id="PZO18380.1"/>
    </source>
</evidence>
<dbReference type="SMART" id="SM00382">
    <property type="entry name" value="AAA"/>
    <property type="match status" value="1"/>
</dbReference>
<reference evidence="5" key="1">
    <citation type="submission" date="2018-04" db="EMBL/GenBank/DDBJ databases">
        <authorList>
            <person name="Cornet L."/>
        </authorList>
    </citation>
    <scope>NUCLEOTIDE SEQUENCE [LARGE SCALE GENOMIC DNA]</scope>
</reference>
<dbReference type="PROSITE" id="PS50893">
    <property type="entry name" value="ABC_TRANSPORTER_2"/>
    <property type="match status" value="1"/>
</dbReference>
<dbReference type="Proteomes" id="UP000249354">
    <property type="component" value="Unassembled WGS sequence"/>
</dbReference>
<dbReference type="GO" id="GO:0016887">
    <property type="term" value="F:ATP hydrolysis activity"/>
    <property type="evidence" value="ECO:0007669"/>
    <property type="project" value="InterPro"/>
</dbReference>
<dbReference type="GO" id="GO:0042626">
    <property type="term" value="F:ATPase-coupled transmembrane transporter activity"/>
    <property type="evidence" value="ECO:0007669"/>
    <property type="project" value="TreeGrafter"/>
</dbReference>
<comment type="caution">
    <text evidence="4">The sequence shown here is derived from an EMBL/GenBank/DDBJ whole genome shotgun (WGS) entry which is preliminary data.</text>
</comment>
<sequence length="214" mass="23436">MGFRYLTLKCGSLTVITGSVGVGKTTLLRVLLGLLPMQSGNLFWNDQKIHNLANFLILPQAAYTPQIPQLFSASLRDNLLLGLAGKQIENELARAIATAIFEQDVTAMPNGLETLVGTQGFRLSGGQKQRAAAARMLLRQSQLLVFDDLSSALDIKTEEQLWNKLLKPTTAKQSSTYLAVSHRLSVLNRADQIIVLEAGQIADVKSFSHSSSRW</sequence>
<proteinExistence type="predicted"/>
<dbReference type="EMBL" id="QBMC01000055">
    <property type="protein sequence ID" value="PZO18380.1"/>
    <property type="molecule type" value="Genomic_DNA"/>
</dbReference>
<evidence type="ECO:0000259" key="3">
    <source>
        <dbReference type="PROSITE" id="PS50893"/>
    </source>
</evidence>
<dbReference type="InterPro" id="IPR027417">
    <property type="entry name" value="P-loop_NTPase"/>
</dbReference>
<dbReference type="AlphaFoldDB" id="A0A2W4UH03"/>
<keyword evidence="2" id="KW-0067">ATP-binding</keyword>
<dbReference type="SUPFAM" id="SSF52540">
    <property type="entry name" value="P-loop containing nucleoside triphosphate hydrolases"/>
    <property type="match status" value="1"/>
</dbReference>
<name>A0A2W4UH03_9CYAN</name>
<organism evidence="4 5">
    <name type="scientific">Leptolyngbya foveolarum</name>
    <dbReference type="NCBI Taxonomy" id="47253"/>
    <lineage>
        <taxon>Bacteria</taxon>
        <taxon>Bacillati</taxon>
        <taxon>Cyanobacteriota</taxon>
        <taxon>Cyanophyceae</taxon>
        <taxon>Leptolyngbyales</taxon>
        <taxon>Leptolyngbyaceae</taxon>
        <taxon>Leptolyngbya group</taxon>
        <taxon>Leptolyngbya</taxon>
    </lineage>
</organism>
<dbReference type="Pfam" id="PF00005">
    <property type="entry name" value="ABC_tran"/>
    <property type="match status" value="1"/>
</dbReference>
<dbReference type="InterPro" id="IPR039421">
    <property type="entry name" value="Type_1_exporter"/>
</dbReference>
<evidence type="ECO:0000256" key="2">
    <source>
        <dbReference type="ARBA" id="ARBA00022840"/>
    </source>
</evidence>
<gene>
    <name evidence="4" type="ORF">DCF25_09815</name>
</gene>
<dbReference type="Gene3D" id="3.40.50.300">
    <property type="entry name" value="P-loop containing nucleotide triphosphate hydrolases"/>
    <property type="match status" value="1"/>
</dbReference>
<protein>
    <recommendedName>
        <fullName evidence="3">ABC transporter domain-containing protein</fullName>
    </recommendedName>
</protein>
<evidence type="ECO:0000256" key="1">
    <source>
        <dbReference type="ARBA" id="ARBA00022741"/>
    </source>
</evidence>
<accession>A0A2W4UH03</accession>
<dbReference type="InterPro" id="IPR003593">
    <property type="entry name" value="AAA+_ATPase"/>
</dbReference>